<feature type="transmembrane region" description="Helical" evidence="14">
    <location>
        <begin position="470"/>
        <end position="491"/>
    </location>
</feature>
<dbReference type="EMBL" id="KB201890">
    <property type="protein sequence ID" value="ESO93740.1"/>
    <property type="molecule type" value="Genomic_DNA"/>
</dbReference>
<name>V4AF03_LOTGI</name>
<keyword evidence="9" id="KW-0406">Ion transport</keyword>
<evidence type="ECO:0000256" key="10">
    <source>
        <dbReference type="ARBA" id="ARBA00023136"/>
    </source>
</evidence>
<feature type="transmembrane region" description="Helical" evidence="14">
    <location>
        <begin position="153"/>
        <end position="178"/>
    </location>
</feature>
<keyword evidence="5" id="KW-0769">Symport</keyword>
<gene>
    <name evidence="15" type="ORF">LOTGIDRAFT_104920</name>
</gene>
<dbReference type="InterPro" id="IPR001734">
    <property type="entry name" value="Na/solute_symporter"/>
</dbReference>
<dbReference type="Proteomes" id="UP000030746">
    <property type="component" value="Unassembled WGS sequence"/>
</dbReference>
<evidence type="ECO:0000256" key="11">
    <source>
        <dbReference type="ARBA" id="ARBA00023180"/>
    </source>
</evidence>
<dbReference type="CDD" id="cd11474">
    <property type="entry name" value="SLC5sbd_CHT"/>
    <property type="match status" value="1"/>
</dbReference>
<evidence type="ECO:0000256" key="14">
    <source>
        <dbReference type="SAM" id="Phobius"/>
    </source>
</evidence>
<dbReference type="RefSeq" id="XP_009055368.1">
    <property type="nucleotide sequence ID" value="XM_009057120.1"/>
</dbReference>
<dbReference type="OrthoDB" id="546820at2759"/>
<evidence type="ECO:0000313" key="16">
    <source>
        <dbReference type="Proteomes" id="UP000030746"/>
    </source>
</evidence>
<evidence type="ECO:0000256" key="8">
    <source>
        <dbReference type="ARBA" id="ARBA00023053"/>
    </source>
</evidence>
<dbReference type="OMA" id="WCAIWIA"/>
<keyword evidence="12" id="KW-0739">Sodium transport</keyword>
<feature type="transmembrane region" description="Helical" evidence="14">
    <location>
        <begin position="375"/>
        <end position="395"/>
    </location>
</feature>
<keyword evidence="8" id="KW-0915">Sodium</keyword>
<feature type="transmembrane region" description="Helical" evidence="14">
    <location>
        <begin position="267"/>
        <end position="289"/>
    </location>
</feature>
<dbReference type="PANTHER" id="PTHR45897:SF4">
    <property type="entry name" value="HIGH-AFFINITY CHOLINE TRANSPORTER 1"/>
    <property type="match status" value="1"/>
</dbReference>
<dbReference type="GO" id="GO:0008292">
    <property type="term" value="P:acetylcholine biosynthetic process"/>
    <property type="evidence" value="ECO:0007669"/>
    <property type="project" value="TreeGrafter"/>
</dbReference>
<feature type="transmembrane region" description="Helical" evidence="14">
    <location>
        <begin position="435"/>
        <end position="458"/>
    </location>
</feature>
<feature type="transmembrane region" description="Helical" evidence="14">
    <location>
        <begin position="401"/>
        <end position="423"/>
    </location>
</feature>
<evidence type="ECO:0000256" key="12">
    <source>
        <dbReference type="ARBA" id="ARBA00023201"/>
    </source>
</evidence>
<proteinExistence type="inferred from homology"/>
<organism evidence="15 16">
    <name type="scientific">Lottia gigantea</name>
    <name type="common">Giant owl limpet</name>
    <dbReference type="NCBI Taxonomy" id="225164"/>
    <lineage>
        <taxon>Eukaryota</taxon>
        <taxon>Metazoa</taxon>
        <taxon>Spiralia</taxon>
        <taxon>Lophotrochozoa</taxon>
        <taxon>Mollusca</taxon>
        <taxon>Gastropoda</taxon>
        <taxon>Patellogastropoda</taxon>
        <taxon>Lottioidea</taxon>
        <taxon>Lottiidae</taxon>
        <taxon>Lottia</taxon>
    </lineage>
</organism>
<feature type="transmembrane region" description="Helical" evidence="14">
    <location>
        <begin position="326"/>
        <end position="344"/>
    </location>
</feature>
<dbReference type="Gene3D" id="1.20.1730.10">
    <property type="entry name" value="Sodium/glucose cotransporter"/>
    <property type="match status" value="1"/>
</dbReference>
<keyword evidence="3" id="KW-0813">Transport</keyword>
<evidence type="ECO:0000256" key="1">
    <source>
        <dbReference type="ARBA" id="ARBA00004141"/>
    </source>
</evidence>
<feature type="transmembrane region" description="Helical" evidence="14">
    <location>
        <begin position="50"/>
        <end position="71"/>
    </location>
</feature>
<sequence>MDLNIPGIISIGVFYLVILLVGILAARFVKYKDKDNINNTTSELTVVAGRSLHGIVGTFTMIATAVGGGFINGTSESIAKDGLAWTISPFAICIGLILGGLIYAGRMRDRQYITMLQPILENFGRLPAFLVYLATLTGDLFWTASILNALGTTISVIIGLDVLTSILVSAGVTVLYTMIGQMISVAYTDLVQLFFIALGLILAIPFAMLNDAVGNIGETSSQWLGSIEPMASIAWVDLAIAMILGTIPWQSYFQRVLAVRSVKEAKVLSVLAGFGSLLFAVPPFLIGIISTSADWRNVSITSGINPANTSQSSMILPLVINEFTPAPVAIIGLGAVCGAVMSSMDSSILGSSSMFTHHVYKPILRKNAGDTELIWIQRIFIFIIGAGATAISLYVDTIWGLFVLAADIVFVIVLPQLTCSLFFSDLNGYGAVMAFIAGVVLRIGAGESTLGLSPFIYYPLYDYERGEQGFPFRVLAFVASTVTLVLVSYLFRLIFKCGCLPTWMDPFNILEHGSVKYDLSKENPMFHMETFTDSIYRPRPSIEMNNKLKY</sequence>
<dbReference type="CTD" id="20229916"/>
<dbReference type="HOGENOM" id="CLU_018808_10_0_1"/>
<dbReference type="PROSITE" id="PS50283">
    <property type="entry name" value="NA_SOLUT_SYMP_3"/>
    <property type="match status" value="1"/>
</dbReference>
<keyword evidence="7 14" id="KW-1133">Transmembrane helix</keyword>
<feature type="transmembrane region" description="Helical" evidence="14">
    <location>
        <begin position="6"/>
        <end position="29"/>
    </location>
</feature>
<feature type="transmembrane region" description="Helical" evidence="14">
    <location>
        <begin position="190"/>
        <end position="209"/>
    </location>
</feature>
<keyword evidence="16" id="KW-1185">Reference proteome</keyword>
<evidence type="ECO:0000256" key="3">
    <source>
        <dbReference type="ARBA" id="ARBA00022448"/>
    </source>
</evidence>
<keyword evidence="4 14" id="KW-0812">Transmembrane</keyword>
<keyword evidence="11" id="KW-0325">Glycoprotein</keyword>
<protein>
    <submittedName>
        <fullName evidence="15">Uncharacterized protein</fullName>
    </submittedName>
</protein>
<evidence type="ECO:0000256" key="4">
    <source>
        <dbReference type="ARBA" id="ARBA00022692"/>
    </source>
</evidence>
<keyword evidence="10 14" id="KW-0472">Membrane</keyword>
<evidence type="ECO:0000256" key="5">
    <source>
        <dbReference type="ARBA" id="ARBA00022847"/>
    </source>
</evidence>
<comment type="similarity">
    <text evidence="2 13">Belongs to the sodium:solute symporter (SSF) (TC 2.A.21) family.</text>
</comment>
<dbReference type="Pfam" id="PF00474">
    <property type="entry name" value="SSF"/>
    <property type="match status" value="1"/>
</dbReference>
<feature type="transmembrane region" description="Helical" evidence="14">
    <location>
        <begin position="229"/>
        <end position="247"/>
    </location>
</feature>
<evidence type="ECO:0000256" key="6">
    <source>
        <dbReference type="ARBA" id="ARBA00022979"/>
    </source>
</evidence>
<evidence type="ECO:0000256" key="13">
    <source>
        <dbReference type="RuleBase" id="RU362091"/>
    </source>
</evidence>
<dbReference type="GO" id="GO:0005307">
    <property type="term" value="F:choline:sodium symporter activity"/>
    <property type="evidence" value="ECO:0007669"/>
    <property type="project" value="TreeGrafter"/>
</dbReference>
<dbReference type="InterPro" id="IPR052244">
    <property type="entry name" value="Choline_transporter"/>
</dbReference>
<dbReference type="InterPro" id="IPR038377">
    <property type="entry name" value="Na/Glc_symporter_sf"/>
</dbReference>
<dbReference type="PANTHER" id="PTHR45897">
    <property type="entry name" value="HIGH-AFFINITY CHOLINE TRANSPORTER 1"/>
    <property type="match status" value="1"/>
</dbReference>
<feature type="transmembrane region" description="Helical" evidence="14">
    <location>
        <begin position="83"/>
        <end position="105"/>
    </location>
</feature>
<dbReference type="GeneID" id="20229916"/>
<reference evidence="15 16" key="1">
    <citation type="journal article" date="2013" name="Nature">
        <title>Insights into bilaterian evolution from three spiralian genomes.</title>
        <authorList>
            <person name="Simakov O."/>
            <person name="Marletaz F."/>
            <person name="Cho S.J."/>
            <person name="Edsinger-Gonzales E."/>
            <person name="Havlak P."/>
            <person name="Hellsten U."/>
            <person name="Kuo D.H."/>
            <person name="Larsson T."/>
            <person name="Lv J."/>
            <person name="Arendt D."/>
            <person name="Savage R."/>
            <person name="Osoegawa K."/>
            <person name="de Jong P."/>
            <person name="Grimwood J."/>
            <person name="Chapman J.A."/>
            <person name="Shapiro H."/>
            <person name="Aerts A."/>
            <person name="Otillar R.P."/>
            <person name="Terry A.Y."/>
            <person name="Boore J.L."/>
            <person name="Grigoriev I.V."/>
            <person name="Lindberg D.R."/>
            <person name="Seaver E.C."/>
            <person name="Weisblat D.A."/>
            <person name="Putnam N.H."/>
            <person name="Rokhsar D.S."/>
        </authorList>
    </citation>
    <scope>NUCLEOTIDE SEQUENCE [LARGE SCALE GENOMIC DNA]</scope>
</reference>
<evidence type="ECO:0000256" key="9">
    <source>
        <dbReference type="ARBA" id="ARBA00023065"/>
    </source>
</evidence>
<dbReference type="AlphaFoldDB" id="V4AF03"/>
<dbReference type="KEGG" id="lgi:LOTGIDRAFT_104920"/>
<keyword evidence="6" id="KW-0530">Neurotransmitter biosynthesis</keyword>
<feature type="transmembrane region" description="Helical" evidence="14">
    <location>
        <begin position="126"/>
        <end position="147"/>
    </location>
</feature>
<evidence type="ECO:0000256" key="2">
    <source>
        <dbReference type="ARBA" id="ARBA00006434"/>
    </source>
</evidence>
<evidence type="ECO:0000313" key="15">
    <source>
        <dbReference type="EMBL" id="ESO93740.1"/>
    </source>
</evidence>
<comment type="subcellular location">
    <subcellularLocation>
        <location evidence="1">Membrane</location>
        <topology evidence="1">Multi-pass membrane protein</topology>
    </subcellularLocation>
</comment>
<dbReference type="GO" id="GO:0005886">
    <property type="term" value="C:plasma membrane"/>
    <property type="evidence" value="ECO:0007669"/>
    <property type="project" value="TreeGrafter"/>
</dbReference>
<evidence type="ECO:0000256" key="7">
    <source>
        <dbReference type="ARBA" id="ARBA00022989"/>
    </source>
</evidence>
<accession>V4AF03</accession>